<dbReference type="EMBL" id="BOOU01000120">
    <property type="protein sequence ID" value="GII81931.1"/>
    <property type="molecule type" value="Genomic_DNA"/>
</dbReference>
<protein>
    <recommendedName>
        <fullName evidence="4">DUF4149 domain-containing protein</fullName>
    </recommendedName>
</protein>
<gene>
    <name evidence="2" type="ORF">Sru01_69130</name>
</gene>
<organism evidence="2 3">
    <name type="scientific">Sphaerisporangium rufum</name>
    <dbReference type="NCBI Taxonomy" id="1381558"/>
    <lineage>
        <taxon>Bacteria</taxon>
        <taxon>Bacillati</taxon>
        <taxon>Actinomycetota</taxon>
        <taxon>Actinomycetes</taxon>
        <taxon>Streptosporangiales</taxon>
        <taxon>Streptosporangiaceae</taxon>
        <taxon>Sphaerisporangium</taxon>
    </lineage>
</organism>
<keyword evidence="3" id="KW-1185">Reference proteome</keyword>
<keyword evidence="1" id="KW-1133">Transmembrane helix</keyword>
<reference evidence="2" key="1">
    <citation type="submission" date="2021-01" db="EMBL/GenBank/DDBJ databases">
        <title>Whole genome shotgun sequence of Sphaerisporangium rufum NBRC 109079.</title>
        <authorList>
            <person name="Komaki H."/>
            <person name="Tamura T."/>
        </authorList>
    </citation>
    <scope>NUCLEOTIDE SEQUENCE</scope>
    <source>
        <strain evidence="2">NBRC 109079</strain>
    </source>
</reference>
<dbReference type="Proteomes" id="UP000655287">
    <property type="component" value="Unassembled WGS sequence"/>
</dbReference>
<comment type="caution">
    <text evidence="2">The sequence shown here is derived from an EMBL/GenBank/DDBJ whole genome shotgun (WGS) entry which is preliminary data.</text>
</comment>
<evidence type="ECO:0008006" key="4">
    <source>
        <dbReference type="Google" id="ProtNLM"/>
    </source>
</evidence>
<dbReference type="RefSeq" id="WP_203994956.1">
    <property type="nucleotide sequence ID" value="NZ_BOOU01000120.1"/>
</dbReference>
<feature type="transmembrane region" description="Helical" evidence="1">
    <location>
        <begin position="56"/>
        <end position="75"/>
    </location>
</feature>
<name>A0A919RBG0_9ACTN</name>
<feature type="transmembrane region" description="Helical" evidence="1">
    <location>
        <begin position="20"/>
        <end position="36"/>
    </location>
</feature>
<evidence type="ECO:0000256" key="1">
    <source>
        <dbReference type="SAM" id="Phobius"/>
    </source>
</evidence>
<dbReference type="AlphaFoldDB" id="A0A919RBG0"/>
<feature type="transmembrane region" description="Helical" evidence="1">
    <location>
        <begin position="129"/>
        <end position="148"/>
    </location>
</feature>
<evidence type="ECO:0000313" key="3">
    <source>
        <dbReference type="Proteomes" id="UP000655287"/>
    </source>
</evidence>
<keyword evidence="1" id="KW-0812">Transmembrane</keyword>
<keyword evidence="1" id="KW-0472">Membrane</keyword>
<proteinExistence type="predicted"/>
<accession>A0A919RBG0</accession>
<sequence>MSKQHATQSPTRSSTVPESIKAASGFWFTAVGAGAFEAGLAVTDMLADGTASLADLAAGLGLRLTIFAMAIFMAVRLRQGANWARIGLALTLGVFGTLSLVIEPVRWLLEGHALGQAIADADAMTFVFAASRIVHLAAVLTAMVLMFTPTANTHFRARPRLSHV</sequence>
<feature type="transmembrane region" description="Helical" evidence="1">
    <location>
        <begin position="87"/>
        <end position="109"/>
    </location>
</feature>
<evidence type="ECO:0000313" key="2">
    <source>
        <dbReference type="EMBL" id="GII81931.1"/>
    </source>
</evidence>